<dbReference type="Gene3D" id="1.20.140.10">
    <property type="entry name" value="Butyryl-CoA Dehydrogenase, subunit A, domain 3"/>
    <property type="match status" value="2"/>
</dbReference>
<dbReference type="Gene3D" id="1.10.540.10">
    <property type="entry name" value="Acyl-CoA dehydrogenase/oxidase, N-terminal domain"/>
    <property type="match status" value="2"/>
</dbReference>
<dbReference type="InterPro" id="IPR037069">
    <property type="entry name" value="AcylCoA_DH/ox_N_sf"/>
</dbReference>
<evidence type="ECO:0000256" key="3">
    <source>
        <dbReference type="ARBA" id="ARBA00022630"/>
    </source>
</evidence>
<dbReference type="EMBL" id="BAAAQK010000009">
    <property type="protein sequence ID" value="GAA1852910.1"/>
    <property type="molecule type" value="Genomic_DNA"/>
</dbReference>
<evidence type="ECO:0000313" key="9">
    <source>
        <dbReference type="EMBL" id="GAA1852910.1"/>
    </source>
</evidence>
<keyword evidence="4" id="KW-0274">FAD</keyword>
<dbReference type="InterPro" id="IPR009075">
    <property type="entry name" value="AcylCo_DH/oxidase_C"/>
</dbReference>
<feature type="domain" description="Acyl-CoA dehydrogenase/oxidase N-terminal" evidence="8">
    <location>
        <begin position="16"/>
        <end position="131"/>
    </location>
</feature>
<dbReference type="Pfam" id="PF02770">
    <property type="entry name" value="Acyl-CoA_dh_M"/>
    <property type="match status" value="1"/>
</dbReference>
<dbReference type="SUPFAM" id="SSF56645">
    <property type="entry name" value="Acyl-CoA dehydrogenase NM domain-like"/>
    <property type="match status" value="2"/>
</dbReference>
<comment type="cofactor">
    <cofactor evidence="1">
        <name>FAD</name>
        <dbReference type="ChEBI" id="CHEBI:57692"/>
    </cofactor>
</comment>
<keyword evidence="5" id="KW-0560">Oxidoreductase</keyword>
<dbReference type="InterPro" id="IPR006091">
    <property type="entry name" value="Acyl-CoA_Oxase/DH_mid-dom"/>
</dbReference>
<evidence type="ECO:0000259" key="6">
    <source>
        <dbReference type="Pfam" id="PF00441"/>
    </source>
</evidence>
<dbReference type="Pfam" id="PF02771">
    <property type="entry name" value="Acyl-CoA_dh_N"/>
    <property type="match status" value="2"/>
</dbReference>
<dbReference type="InterPro" id="IPR046373">
    <property type="entry name" value="Acyl-CoA_Oxase/DH_mid-dom_sf"/>
</dbReference>
<dbReference type="InterPro" id="IPR013786">
    <property type="entry name" value="AcylCoA_DH/ox_N"/>
</dbReference>
<dbReference type="RefSeq" id="WP_344418116.1">
    <property type="nucleotide sequence ID" value="NZ_BAAAQK010000009.1"/>
</dbReference>
<evidence type="ECO:0000259" key="7">
    <source>
        <dbReference type="Pfam" id="PF02770"/>
    </source>
</evidence>
<feature type="domain" description="Acyl-CoA dehydrogenase/oxidase N-terminal" evidence="8">
    <location>
        <begin position="401"/>
        <end position="469"/>
    </location>
</feature>
<dbReference type="InterPro" id="IPR036250">
    <property type="entry name" value="AcylCo_DH-like_C"/>
</dbReference>
<feature type="domain" description="Acyl-CoA dehydrogenase/oxidase C-terminal" evidence="6">
    <location>
        <begin position="597"/>
        <end position="718"/>
    </location>
</feature>
<comment type="caution">
    <text evidence="9">The sequence shown here is derived from an EMBL/GenBank/DDBJ whole genome shotgun (WGS) entry which is preliminary data.</text>
</comment>
<dbReference type="SUPFAM" id="SSF47203">
    <property type="entry name" value="Acyl-CoA dehydrogenase C-terminal domain-like"/>
    <property type="match status" value="1"/>
</dbReference>
<sequence>MASEQVPEVEETGRTEGEELRAAVRAFLEKELPRPDRYGTGVAGGPGYMDFAPGFSRKLAAQGWLGMTVPAEYGGHGGSDLDRFVVIEELLAAGAPLLAHWVADRQTAPMLMAFGSEELRRRFLPMIAAGECSMALGFSETESGSDLASVRCRATKTDDGWSLSGTKMWTSGAHTNDWMATLVRTGEADGDRHRGLTLMLVDLHAPGVTVRPILFPDGGHRFNEVFLDDVAVPDELVIGEPGSGWELMNSELSHERAGPERFMAVWPLFEAYLAESRRHVDGAEEVIGRIGARFWALRQLALSVAPGLSSNKADPLGVSILKDVGTLFEQEVVEQLQAIVEADPDPGADSLFEVLLARALVMAPSWTITGGTTEVLRSIAGRRLRGRTAGRAIEEQPGPLEETLTELFEERNGPDARQAAEASGWPVDCWDAVASSGFQWVGVPEAVGGSGGDLAEAASVVRLAGHHAVALPLAETSMLGGWLHGVAGLALPQGAVSVPTAGVADTLRIGAGNRVTGRLDRVPWGGRVERVLAIVDTSQGPALVVLNPRSAEIRSGHNVAGEPRDTMVFDGVPVPAEHVMPISPETVQQLELRGGLSRALLSAGALRAVADLTTTYANQRRQFGREIISFQAVSGRLVQLVSEAELAALAAEAAIGRLAEGGPTAELAVASAKVTAARAATAVTAHAHQIHAGMGMTQEYPLHQFTRRLWAWRQEWGTEARWAQRVGRTFVAAPVDQLFPLITAGPIRR</sequence>
<dbReference type="Gene3D" id="2.40.110.10">
    <property type="entry name" value="Butyryl-CoA Dehydrogenase, subunit A, domain 2"/>
    <property type="match status" value="1"/>
</dbReference>
<dbReference type="InterPro" id="IPR009100">
    <property type="entry name" value="AcylCoA_DH/oxidase_NM_dom_sf"/>
</dbReference>
<accession>A0ABN2N7C2</accession>
<dbReference type="Pfam" id="PF00441">
    <property type="entry name" value="Acyl-CoA_dh_1"/>
    <property type="match status" value="1"/>
</dbReference>
<feature type="domain" description="Acyl-CoA oxidase/dehydrogenase middle" evidence="7">
    <location>
        <begin position="135"/>
        <end position="230"/>
    </location>
</feature>
<gene>
    <name evidence="9" type="ORF">GCM10009836_36230</name>
</gene>
<keyword evidence="10" id="KW-1185">Reference proteome</keyword>
<evidence type="ECO:0000259" key="8">
    <source>
        <dbReference type="Pfam" id="PF02771"/>
    </source>
</evidence>
<evidence type="ECO:0000313" key="10">
    <source>
        <dbReference type="Proteomes" id="UP001500449"/>
    </source>
</evidence>
<name>A0ABN2N7C2_9PSEU</name>
<evidence type="ECO:0000256" key="4">
    <source>
        <dbReference type="ARBA" id="ARBA00022827"/>
    </source>
</evidence>
<dbReference type="Proteomes" id="UP001500449">
    <property type="component" value="Unassembled WGS sequence"/>
</dbReference>
<keyword evidence="3" id="KW-0285">Flavoprotein</keyword>
<evidence type="ECO:0000256" key="5">
    <source>
        <dbReference type="ARBA" id="ARBA00023002"/>
    </source>
</evidence>
<dbReference type="PANTHER" id="PTHR43292">
    <property type="entry name" value="ACYL-COA DEHYDROGENASE"/>
    <property type="match status" value="1"/>
</dbReference>
<evidence type="ECO:0000256" key="1">
    <source>
        <dbReference type="ARBA" id="ARBA00001974"/>
    </source>
</evidence>
<evidence type="ECO:0000256" key="2">
    <source>
        <dbReference type="ARBA" id="ARBA00009347"/>
    </source>
</evidence>
<dbReference type="InterPro" id="IPR052161">
    <property type="entry name" value="Mycobact_Acyl-CoA_DH"/>
</dbReference>
<comment type="similarity">
    <text evidence="2">Belongs to the acyl-CoA dehydrogenase family.</text>
</comment>
<organism evidence="9 10">
    <name type="scientific">Pseudonocardia ailaonensis</name>
    <dbReference type="NCBI Taxonomy" id="367279"/>
    <lineage>
        <taxon>Bacteria</taxon>
        <taxon>Bacillati</taxon>
        <taxon>Actinomycetota</taxon>
        <taxon>Actinomycetes</taxon>
        <taxon>Pseudonocardiales</taxon>
        <taxon>Pseudonocardiaceae</taxon>
        <taxon>Pseudonocardia</taxon>
    </lineage>
</organism>
<reference evidence="9 10" key="1">
    <citation type="journal article" date="2019" name="Int. J. Syst. Evol. Microbiol.">
        <title>The Global Catalogue of Microorganisms (GCM) 10K type strain sequencing project: providing services to taxonomists for standard genome sequencing and annotation.</title>
        <authorList>
            <consortium name="The Broad Institute Genomics Platform"/>
            <consortium name="The Broad Institute Genome Sequencing Center for Infectious Disease"/>
            <person name="Wu L."/>
            <person name="Ma J."/>
        </authorList>
    </citation>
    <scope>NUCLEOTIDE SEQUENCE [LARGE SCALE GENOMIC DNA]</scope>
    <source>
        <strain evidence="9 10">JCM 16009</strain>
    </source>
</reference>
<proteinExistence type="inferred from homology"/>
<evidence type="ECO:0008006" key="11">
    <source>
        <dbReference type="Google" id="ProtNLM"/>
    </source>
</evidence>
<dbReference type="PANTHER" id="PTHR43292:SF4">
    <property type="entry name" value="ACYL-COA DEHYDROGENASE FADE34"/>
    <property type="match status" value="1"/>
</dbReference>
<protein>
    <recommendedName>
        <fullName evidence="11">Acyl-CoA dehydrogenase</fullName>
    </recommendedName>
</protein>